<evidence type="ECO:0000256" key="1">
    <source>
        <dbReference type="ARBA" id="ARBA00004067"/>
    </source>
</evidence>
<dbReference type="Pfam" id="PF22745">
    <property type="entry name" value="Nlig-Ia"/>
    <property type="match status" value="1"/>
</dbReference>
<reference evidence="13" key="1">
    <citation type="submission" date="2019-11" db="EMBL/GenBank/DDBJ databases">
        <title>Microbial mats filling the niche in hypersaline microbial mats.</title>
        <authorList>
            <person name="Wong H.L."/>
            <person name="Macleod F.I."/>
            <person name="White R.A. III"/>
            <person name="Burns B.P."/>
        </authorList>
    </citation>
    <scope>NUCLEOTIDE SEQUENCE</scope>
    <source>
        <strain evidence="13">Bin_327</strain>
    </source>
</reference>
<gene>
    <name evidence="11 13" type="primary">ligA</name>
    <name evidence="13" type="ORF">GF359_09310</name>
</gene>
<keyword evidence="6 11" id="KW-0862">Zinc</keyword>
<evidence type="ECO:0000256" key="6">
    <source>
        <dbReference type="ARBA" id="ARBA00022833"/>
    </source>
</evidence>
<accession>A0A9D5QDT2</accession>
<dbReference type="Gene3D" id="2.40.50.140">
    <property type="entry name" value="Nucleic acid-binding proteins"/>
    <property type="match status" value="1"/>
</dbReference>
<dbReference type="NCBIfam" id="NF005932">
    <property type="entry name" value="PRK07956.1"/>
    <property type="match status" value="1"/>
</dbReference>
<dbReference type="PANTHER" id="PTHR23389:SF9">
    <property type="entry name" value="DNA LIGASE"/>
    <property type="match status" value="1"/>
</dbReference>
<evidence type="ECO:0000256" key="3">
    <source>
        <dbReference type="ARBA" id="ARBA00022705"/>
    </source>
</evidence>
<comment type="catalytic activity">
    <reaction evidence="10 11">
        <text>NAD(+) + (deoxyribonucleotide)n-3'-hydroxyl + 5'-phospho-(deoxyribonucleotide)m = (deoxyribonucleotide)n+m + AMP + beta-nicotinamide D-nucleotide.</text>
        <dbReference type="EC" id="6.5.1.2"/>
    </reaction>
</comment>
<dbReference type="Gene3D" id="1.10.287.610">
    <property type="entry name" value="Helix hairpin bin"/>
    <property type="match status" value="1"/>
</dbReference>
<dbReference type="Gene3D" id="3.40.50.10190">
    <property type="entry name" value="BRCT domain"/>
    <property type="match status" value="1"/>
</dbReference>
<proteinExistence type="inferred from homology"/>
<evidence type="ECO:0000256" key="10">
    <source>
        <dbReference type="ARBA" id="ARBA00034005"/>
    </source>
</evidence>
<name>A0A9D5QDT2_UNCW3</name>
<dbReference type="Pfam" id="PF14520">
    <property type="entry name" value="HHH_5"/>
    <property type="match status" value="1"/>
</dbReference>
<evidence type="ECO:0000256" key="11">
    <source>
        <dbReference type="HAMAP-Rule" id="MF_01588"/>
    </source>
</evidence>
<dbReference type="PROSITE" id="PS50172">
    <property type="entry name" value="BRCT"/>
    <property type="match status" value="1"/>
</dbReference>
<comment type="similarity">
    <text evidence="11">Belongs to the NAD-dependent DNA ligase family. LigA subfamily.</text>
</comment>
<dbReference type="SUPFAM" id="SSF52113">
    <property type="entry name" value="BRCT domain"/>
    <property type="match status" value="1"/>
</dbReference>
<dbReference type="GO" id="GO:0046872">
    <property type="term" value="F:metal ion binding"/>
    <property type="evidence" value="ECO:0007669"/>
    <property type="project" value="UniProtKB-KW"/>
</dbReference>
<dbReference type="Gene3D" id="3.30.470.30">
    <property type="entry name" value="DNA ligase/mRNA capping enzyme"/>
    <property type="match status" value="1"/>
</dbReference>
<dbReference type="PIRSF" id="PIRSF001604">
    <property type="entry name" value="LigA"/>
    <property type="match status" value="1"/>
</dbReference>
<feature type="binding site" evidence="11">
    <location>
        <position position="289"/>
    </location>
    <ligand>
        <name>NAD(+)</name>
        <dbReference type="ChEBI" id="CHEBI:57540"/>
    </ligand>
</feature>
<feature type="active site" description="N6-AMP-lysine intermediate" evidence="11">
    <location>
        <position position="114"/>
    </location>
</feature>
<dbReference type="InterPro" id="IPR001679">
    <property type="entry name" value="DNA_ligase"/>
</dbReference>
<keyword evidence="9 11" id="KW-0234">DNA repair</keyword>
<evidence type="ECO:0000256" key="8">
    <source>
        <dbReference type="ARBA" id="ARBA00023027"/>
    </source>
</evidence>
<dbReference type="InterPro" id="IPR036420">
    <property type="entry name" value="BRCT_dom_sf"/>
</dbReference>
<dbReference type="InterPro" id="IPR003583">
    <property type="entry name" value="Hlx-hairpin-Hlx_DNA-bd_motif"/>
</dbReference>
<dbReference type="GO" id="GO:0003677">
    <property type="term" value="F:DNA binding"/>
    <property type="evidence" value="ECO:0007669"/>
    <property type="project" value="InterPro"/>
</dbReference>
<feature type="binding site" evidence="11">
    <location>
        <begin position="83"/>
        <end position="84"/>
    </location>
    <ligand>
        <name>NAD(+)</name>
        <dbReference type="ChEBI" id="CHEBI:57540"/>
    </ligand>
</feature>
<evidence type="ECO:0000256" key="4">
    <source>
        <dbReference type="ARBA" id="ARBA00022723"/>
    </source>
</evidence>
<dbReference type="Pfam" id="PF03119">
    <property type="entry name" value="DNA_ligase_ZBD"/>
    <property type="match status" value="1"/>
</dbReference>
<dbReference type="Proteomes" id="UP000630660">
    <property type="component" value="Unassembled WGS sequence"/>
</dbReference>
<protein>
    <recommendedName>
        <fullName evidence="11">DNA ligase</fullName>
        <ecNumber evidence="11">6.5.1.2</ecNumber>
    </recommendedName>
    <alternativeName>
        <fullName evidence="11">Polydeoxyribonucleotide synthase [NAD(+)]</fullName>
    </alternativeName>
</protein>
<dbReference type="InterPro" id="IPR013840">
    <property type="entry name" value="DNAligase_N"/>
</dbReference>
<keyword evidence="2 11" id="KW-0436">Ligase</keyword>
<keyword evidence="11" id="KW-0464">Manganese</keyword>
<dbReference type="GO" id="GO:0005829">
    <property type="term" value="C:cytosol"/>
    <property type="evidence" value="ECO:0007669"/>
    <property type="project" value="TreeGrafter"/>
</dbReference>
<dbReference type="InterPro" id="IPR013839">
    <property type="entry name" value="DNAligase_adenylation"/>
</dbReference>
<keyword evidence="5 11" id="KW-0227">DNA damage</keyword>
<dbReference type="InterPro" id="IPR012340">
    <property type="entry name" value="NA-bd_OB-fold"/>
</dbReference>
<evidence type="ECO:0000256" key="7">
    <source>
        <dbReference type="ARBA" id="ARBA00022842"/>
    </source>
</evidence>
<dbReference type="SUPFAM" id="SSF47781">
    <property type="entry name" value="RuvA domain 2-like"/>
    <property type="match status" value="1"/>
</dbReference>
<comment type="function">
    <text evidence="1 11">DNA ligase that catalyzes the formation of phosphodiester linkages between 5'-phosphoryl and 3'-hydroxyl groups in double-stranded DNA using NAD as a coenzyme and as the energy source for the reaction. It is essential for DNA replication and repair of damaged DNA.</text>
</comment>
<dbReference type="Pfam" id="PF03120">
    <property type="entry name" value="OB_DNA_ligase"/>
    <property type="match status" value="1"/>
</dbReference>
<dbReference type="CDD" id="cd17748">
    <property type="entry name" value="BRCT_DNA_ligase_like"/>
    <property type="match status" value="1"/>
</dbReference>
<feature type="binding site" evidence="11">
    <location>
        <position position="425"/>
    </location>
    <ligand>
        <name>Zn(2+)</name>
        <dbReference type="ChEBI" id="CHEBI:29105"/>
    </ligand>
</feature>
<dbReference type="InterPro" id="IPR010994">
    <property type="entry name" value="RuvA_2-like"/>
</dbReference>
<keyword evidence="7 11" id="KW-0460">Magnesium</keyword>
<feature type="binding site" evidence="11">
    <location>
        <position position="430"/>
    </location>
    <ligand>
        <name>Zn(2+)</name>
        <dbReference type="ChEBI" id="CHEBI:29105"/>
    </ligand>
</feature>
<evidence type="ECO:0000256" key="2">
    <source>
        <dbReference type="ARBA" id="ARBA00022598"/>
    </source>
</evidence>
<feature type="binding site" evidence="11">
    <location>
        <position position="313"/>
    </location>
    <ligand>
        <name>NAD(+)</name>
        <dbReference type="ChEBI" id="CHEBI:57540"/>
    </ligand>
</feature>
<dbReference type="Pfam" id="PF01653">
    <property type="entry name" value="DNA_ligase_aden"/>
    <property type="match status" value="1"/>
</dbReference>
<dbReference type="EC" id="6.5.1.2" evidence="11"/>
<dbReference type="PANTHER" id="PTHR23389">
    <property type="entry name" value="CHROMOSOME TRANSMISSION FIDELITY FACTOR 18"/>
    <property type="match status" value="1"/>
</dbReference>
<dbReference type="HAMAP" id="MF_01588">
    <property type="entry name" value="DNA_ligase_A"/>
    <property type="match status" value="1"/>
</dbReference>
<feature type="binding site" evidence="11">
    <location>
        <position position="407"/>
    </location>
    <ligand>
        <name>Zn(2+)</name>
        <dbReference type="ChEBI" id="CHEBI:29105"/>
    </ligand>
</feature>
<dbReference type="Pfam" id="PF00533">
    <property type="entry name" value="BRCT"/>
    <property type="match status" value="1"/>
</dbReference>
<comment type="caution">
    <text evidence="11">Lacks conserved residue(s) required for the propagation of feature annotation.</text>
</comment>
<dbReference type="InterPro" id="IPR001357">
    <property type="entry name" value="BRCT_dom"/>
</dbReference>
<evidence type="ECO:0000313" key="14">
    <source>
        <dbReference type="Proteomes" id="UP000630660"/>
    </source>
</evidence>
<feature type="binding site" evidence="11">
    <location>
        <begin position="34"/>
        <end position="38"/>
    </location>
    <ligand>
        <name>NAD(+)</name>
        <dbReference type="ChEBI" id="CHEBI:57540"/>
    </ligand>
</feature>
<feature type="binding site" evidence="11">
    <location>
        <position position="410"/>
    </location>
    <ligand>
        <name>Zn(2+)</name>
        <dbReference type="ChEBI" id="CHEBI:29105"/>
    </ligand>
</feature>
<dbReference type="PROSITE" id="PS01055">
    <property type="entry name" value="DNA_LIGASE_N1"/>
    <property type="match status" value="1"/>
</dbReference>
<feature type="domain" description="BRCT" evidence="12">
    <location>
        <begin position="590"/>
        <end position="668"/>
    </location>
</feature>
<dbReference type="InterPro" id="IPR004150">
    <property type="entry name" value="NAD_DNA_ligase_OB"/>
</dbReference>
<sequence>MKKTDVRKRIQKLREEINYHNHRYYVLDDPVISDSEYDTLLKELEKLEVEYPDLVTPDSPTQRVGGKPLDSFSQVRHKFPMMSLDNTYSKEDLAEFDRRIKEAVGPQAYVIQQKIDGVAVSLRYEDGVFIQGATRGDGTTGDDITQNLRTIQQIPLRLMDGILSRGTLIIRGEAFLLKKEFERLNRERKDQGLEPFANPRNSTAGSLKLLDPAEVARRNLSFLAHTPVRPEAWSGDSLFFLMEAIKASGLPPIPGMCRCEDLESVIRYIEDWEDKRHEVDYAVDGVVVKVDAFSVQAELGSTAKAPRWAVAYKYPAEQVTTRLLDIKLNVSRTGAVNPMAVLEPVRISGTTVSRAGLFNEDEIRRKDLMIGDWVLVEKGGEIIPQVIKSIPERRDGSQLPFKMPERCPVCGSKLVKYEDDVAYRCINTDCPAILKSSLAHFAGRGAADIDGMGQMLIGQLVGEGLVKSIADIYDLTVENLTSLERMGEKSAENILAGIEKSKERSFMRILYGLGIRFVGMTAARALTNRFSSIEALSKASVDEISELEGIGPVTAQSVRDFFDNLQNIELIERLKSAGVNLSKKKTTAESRSQVLSNLTFVFTGTLGVMTRSQAAEEVINRGGKVTSSVSAKTDYVVSGSDPGSKYDKAKDLGVKIISEQDFYKLLESVNGE</sequence>
<keyword evidence="8 11" id="KW-0520">NAD</keyword>
<organism evidence="13 14">
    <name type="scientific">candidate division WOR-3 bacterium</name>
    <dbReference type="NCBI Taxonomy" id="2052148"/>
    <lineage>
        <taxon>Bacteria</taxon>
        <taxon>Bacteria division WOR-3</taxon>
    </lineage>
</organism>
<dbReference type="GO" id="GO:0006281">
    <property type="term" value="P:DNA repair"/>
    <property type="evidence" value="ECO:0007669"/>
    <property type="project" value="UniProtKB-KW"/>
</dbReference>
<dbReference type="FunFam" id="3.30.470.30:FF:000001">
    <property type="entry name" value="DNA ligase"/>
    <property type="match status" value="1"/>
</dbReference>
<evidence type="ECO:0000313" key="13">
    <source>
        <dbReference type="EMBL" id="MBD3365397.1"/>
    </source>
</evidence>
<dbReference type="NCBIfam" id="TIGR00575">
    <property type="entry name" value="dnlj"/>
    <property type="match status" value="1"/>
</dbReference>
<dbReference type="Gene3D" id="6.20.10.30">
    <property type="match status" value="1"/>
</dbReference>
<dbReference type="SUPFAM" id="SSF50249">
    <property type="entry name" value="Nucleic acid-binding proteins"/>
    <property type="match status" value="1"/>
</dbReference>
<keyword evidence="4 11" id="KW-0479">Metal-binding</keyword>
<dbReference type="FunFam" id="1.10.150.20:FF:000007">
    <property type="entry name" value="DNA ligase"/>
    <property type="match status" value="1"/>
</dbReference>
<dbReference type="SMART" id="SM00292">
    <property type="entry name" value="BRCT"/>
    <property type="match status" value="1"/>
</dbReference>
<feature type="binding site" evidence="11">
    <location>
        <position position="173"/>
    </location>
    <ligand>
        <name>NAD(+)</name>
        <dbReference type="ChEBI" id="CHEBI:57540"/>
    </ligand>
</feature>
<keyword evidence="3 11" id="KW-0235">DNA replication</keyword>
<dbReference type="AlphaFoldDB" id="A0A9D5QDT2"/>
<comment type="caution">
    <text evidence="13">The sequence shown here is derived from an EMBL/GenBank/DDBJ whole genome shotgun (WGS) entry which is preliminary data.</text>
</comment>
<dbReference type="EMBL" id="WJKJ01000310">
    <property type="protein sequence ID" value="MBD3365397.1"/>
    <property type="molecule type" value="Genomic_DNA"/>
</dbReference>
<dbReference type="GO" id="GO:0006260">
    <property type="term" value="P:DNA replication"/>
    <property type="evidence" value="ECO:0007669"/>
    <property type="project" value="UniProtKB-KW"/>
</dbReference>
<dbReference type="GO" id="GO:0003911">
    <property type="term" value="F:DNA ligase (NAD+) activity"/>
    <property type="evidence" value="ECO:0007669"/>
    <property type="project" value="UniProtKB-UniRule"/>
</dbReference>
<dbReference type="Pfam" id="PF12826">
    <property type="entry name" value="HHH_2"/>
    <property type="match status" value="1"/>
</dbReference>
<evidence type="ECO:0000256" key="5">
    <source>
        <dbReference type="ARBA" id="ARBA00022763"/>
    </source>
</evidence>
<evidence type="ECO:0000259" key="12">
    <source>
        <dbReference type="PROSITE" id="PS50172"/>
    </source>
</evidence>
<dbReference type="SMART" id="SM00532">
    <property type="entry name" value="LIGANc"/>
    <property type="match status" value="1"/>
</dbReference>
<feature type="binding site" evidence="11">
    <location>
        <position position="135"/>
    </location>
    <ligand>
        <name>NAD(+)</name>
        <dbReference type="ChEBI" id="CHEBI:57540"/>
    </ligand>
</feature>
<dbReference type="SUPFAM" id="SSF56091">
    <property type="entry name" value="DNA ligase/mRNA capping enzyme, catalytic domain"/>
    <property type="match status" value="1"/>
</dbReference>
<dbReference type="InterPro" id="IPR041663">
    <property type="entry name" value="DisA/LigA_HHH"/>
</dbReference>
<dbReference type="FunFam" id="1.10.150.20:FF:000006">
    <property type="entry name" value="DNA ligase"/>
    <property type="match status" value="1"/>
</dbReference>
<dbReference type="InterPro" id="IPR018239">
    <property type="entry name" value="DNA_ligase_AS"/>
</dbReference>
<comment type="cofactor">
    <cofactor evidence="11">
        <name>Mg(2+)</name>
        <dbReference type="ChEBI" id="CHEBI:18420"/>
    </cofactor>
    <cofactor evidence="11">
        <name>Mn(2+)</name>
        <dbReference type="ChEBI" id="CHEBI:29035"/>
    </cofactor>
</comment>
<evidence type="ECO:0000256" key="9">
    <source>
        <dbReference type="ARBA" id="ARBA00023204"/>
    </source>
</evidence>
<dbReference type="SMART" id="SM00278">
    <property type="entry name" value="HhH1"/>
    <property type="match status" value="2"/>
</dbReference>
<dbReference type="Gene3D" id="1.10.150.20">
    <property type="entry name" value="5' to 3' exonuclease, C-terminal subdomain"/>
    <property type="match status" value="2"/>
</dbReference>
<dbReference type="FunFam" id="1.10.287.610:FF:000002">
    <property type="entry name" value="DNA ligase"/>
    <property type="match status" value="1"/>
</dbReference>
<dbReference type="InterPro" id="IPR004149">
    <property type="entry name" value="Znf_DNAligase_C4"/>
</dbReference>
<dbReference type="CDD" id="cd00114">
    <property type="entry name" value="LIGANc"/>
    <property type="match status" value="1"/>
</dbReference>